<dbReference type="GeneID" id="34464218"/>
<organism evidence="1 2">
    <name type="scientific">Aspergillus glaucus CBS 516.65</name>
    <dbReference type="NCBI Taxonomy" id="1160497"/>
    <lineage>
        <taxon>Eukaryota</taxon>
        <taxon>Fungi</taxon>
        <taxon>Dikarya</taxon>
        <taxon>Ascomycota</taxon>
        <taxon>Pezizomycotina</taxon>
        <taxon>Eurotiomycetes</taxon>
        <taxon>Eurotiomycetidae</taxon>
        <taxon>Eurotiales</taxon>
        <taxon>Aspergillaceae</taxon>
        <taxon>Aspergillus</taxon>
        <taxon>Aspergillus subgen. Aspergillus</taxon>
    </lineage>
</organism>
<protein>
    <submittedName>
        <fullName evidence="1">Uncharacterized protein</fullName>
    </submittedName>
</protein>
<gene>
    <name evidence="1" type="ORF">ASPGLDRAFT_53363</name>
</gene>
<dbReference type="Proteomes" id="UP000184300">
    <property type="component" value="Unassembled WGS sequence"/>
</dbReference>
<dbReference type="RefSeq" id="XP_022395381.1">
    <property type="nucleotide sequence ID" value="XM_022547957.1"/>
</dbReference>
<proteinExistence type="predicted"/>
<keyword evidence="2" id="KW-1185">Reference proteome</keyword>
<sequence length="51" mass="6039">MRHFLRIYKQDPHLGTEGDLYTERQAQAGRRPYEEVKALLLFTEMGAKYLP</sequence>
<dbReference type="VEuPathDB" id="FungiDB:ASPGLDRAFT_53363"/>
<name>A0A1L9V415_ASPGL</name>
<dbReference type="EMBL" id="KV878929">
    <property type="protein sequence ID" value="OJJ78683.1"/>
    <property type="molecule type" value="Genomic_DNA"/>
</dbReference>
<dbReference type="AlphaFoldDB" id="A0A1L9V415"/>
<accession>A0A1L9V415</accession>
<evidence type="ECO:0000313" key="1">
    <source>
        <dbReference type="EMBL" id="OJJ78683.1"/>
    </source>
</evidence>
<reference evidence="2" key="1">
    <citation type="journal article" date="2017" name="Genome Biol.">
        <title>Comparative genomics reveals high biological diversity and specific adaptations in the industrially and medically important fungal genus Aspergillus.</title>
        <authorList>
            <person name="de Vries R.P."/>
            <person name="Riley R."/>
            <person name="Wiebenga A."/>
            <person name="Aguilar-Osorio G."/>
            <person name="Amillis S."/>
            <person name="Uchima C.A."/>
            <person name="Anderluh G."/>
            <person name="Asadollahi M."/>
            <person name="Askin M."/>
            <person name="Barry K."/>
            <person name="Battaglia E."/>
            <person name="Bayram O."/>
            <person name="Benocci T."/>
            <person name="Braus-Stromeyer S.A."/>
            <person name="Caldana C."/>
            <person name="Canovas D."/>
            <person name="Cerqueira G.C."/>
            <person name="Chen F."/>
            <person name="Chen W."/>
            <person name="Choi C."/>
            <person name="Clum A."/>
            <person name="Dos Santos R.A."/>
            <person name="Damasio A.R."/>
            <person name="Diallinas G."/>
            <person name="Emri T."/>
            <person name="Fekete E."/>
            <person name="Flipphi M."/>
            <person name="Freyberg S."/>
            <person name="Gallo A."/>
            <person name="Gournas C."/>
            <person name="Habgood R."/>
            <person name="Hainaut M."/>
            <person name="Harispe M.L."/>
            <person name="Henrissat B."/>
            <person name="Hilden K.S."/>
            <person name="Hope R."/>
            <person name="Hossain A."/>
            <person name="Karabika E."/>
            <person name="Karaffa L."/>
            <person name="Karanyi Z."/>
            <person name="Krasevec N."/>
            <person name="Kuo A."/>
            <person name="Kusch H."/>
            <person name="LaButti K."/>
            <person name="Lagendijk E.L."/>
            <person name="Lapidus A."/>
            <person name="Levasseur A."/>
            <person name="Lindquist E."/>
            <person name="Lipzen A."/>
            <person name="Logrieco A.F."/>
            <person name="MacCabe A."/>
            <person name="Maekelae M.R."/>
            <person name="Malavazi I."/>
            <person name="Melin P."/>
            <person name="Meyer V."/>
            <person name="Mielnichuk N."/>
            <person name="Miskei M."/>
            <person name="Molnar A.P."/>
            <person name="Mule G."/>
            <person name="Ngan C.Y."/>
            <person name="Orejas M."/>
            <person name="Orosz E."/>
            <person name="Ouedraogo J.P."/>
            <person name="Overkamp K.M."/>
            <person name="Park H.-S."/>
            <person name="Perrone G."/>
            <person name="Piumi F."/>
            <person name="Punt P.J."/>
            <person name="Ram A.F."/>
            <person name="Ramon A."/>
            <person name="Rauscher S."/>
            <person name="Record E."/>
            <person name="Riano-Pachon D.M."/>
            <person name="Robert V."/>
            <person name="Roehrig J."/>
            <person name="Ruller R."/>
            <person name="Salamov A."/>
            <person name="Salih N.S."/>
            <person name="Samson R.A."/>
            <person name="Sandor E."/>
            <person name="Sanguinetti M."/>
            <person name="Schuetze T."/>
            <person name="Sepcic K."/>
            <person name="Shelest E."/>
            <person name="Sherlock G."/>
            <person name="Sophianopoulou V."/>
            <person name="Squina F.M."/>
            <person name="Sun H."/>
            <person name="Susca A."/>
            <person name="Todd R.B."/>
            <person name="Tsang A."/>
            <person name="Unkles S.E."/>
            <person name="van de Wiele N."/>
            <person name="van Rossen-Uffink D."/>
            <person name="Oliveira J.V."/>
            <person name="Vesth T.C."/>
            <person name="Visser J."/>
            <person name="Yu J.-H."/>
            <person name="Zhou M."/>
            <person name="Andersen M.R."/>
            <person name="Archer D.B."/>
            <person name="Baker S.E."/>
            <person name="Benoit I."/>
            <person name="Brakhage A.A."/>
            <person name="Braus G.H."/>
            <person name="Fischer R."/>
            <person name="Frisvad J.C."/>
            <person name="Goldman G.H."/>
            <person name="Houbraken J."/>
            <person name="Oakley B."/>
            <person name="Pocsi I."/>
            <person name="Scazzocchio C."/>
            <person name="Seiboth B."/>
            <person name="vanKuyk P.A."/>
            <person name="Wortman J."/>
            <person name="Dyer P.S."/>
            <person name="Grigoriev I.V."/>
        </authorList>
    </citation>
    <scope>NUCLEOTIDE SEQUENCE [LARGE SCALE GENOMIC DNA]</scope>
    <source>
        <strain evidence="2">CBS 516.65</strain>
    </source>
</reference>
<evidence type="ECO:0000313" key="2">
    <source>
        <dbReference type="Proteomes" id="UP000184300"/>
    </source>
</evidence>